<keyword evidence="4" id="KW-1185">Reference proteome</keyword>
<dbReference type="Pfam" id="PF13609">
    <property type="entry name" value="Porin_4"/>
    <property type="match status" value="1"/>
</dbReference>
<evidence type="ECO:0000259" key="2">
    <source>
        <dbReference type="Pfam" id="PF13609"/>
    </source>
</evidence>
<feature type="domain" description="Porin" evidence="2">
    <location>
        <begin position="16"/>
        <end position="356"/>
    </location>
</feature>
<organism evidence="3 4">
    <name type="scientific">Salinicola rhizosphaerae</name>
    <dbReference type="NCBI Taxonomy" id="1443141"/>
    <lineage>
        <taxon>Bacteria</taxon>
        <taxon>Pseudomonadati</taxon>
        <taxon>Pseudomonadota</taxon>
        <taxon>Gammaproteobacteria</taxon>
        <taxon>Oceanospirillales</taxon>
        <taxon>Halomonadaceae</taxon>
        <taxon>Salinicola</taxon>
    </lineage>
</organism>
<proteinExistence type="predicted"/>
<dbReference type="EMBL" id="BMZI01000003">
    <property type="protein sequence ID" value="GHB17499.1"/>
    <property type="molecule type" value="Genomic_DNA"/>
</dbReference>
<dbReference type="Gene3D" id="2.40.160.10">
    <property type="entry name" value="Porin"/>
    <property type="match status" value="1"/>
</dbReference>
<reference evidence="4" key="1">
    <citation type="journal article" date="2019" name="Int. J. Syst. Evol. Microbiol.">
        <title>The Global Catalogue of Microorganisms (GCM) 10K type strain sequencing project: providing services to taxonomists for standard genome sequencing and annotation.</title>
        <authorList>
            <consortium name="The Broad Institute Genomics Platform"/>
            <consortium name="The Broad Institute Genome Sequencing Center for Infectious Disease"/>
            <person name="Wu L."/>
            <person name="Ma J."/>
        </authorList>
    </citation>
    <scope>NUCLEOTIDE SEQUENCE [LARGE SCALE GENOMIC DNA]</scope>
    <source>
        <strain evidence="4">KCTC 32998</strain>
    </source>
</reference>
<feature type="signal peptide" evidence="1">
    <location>
        <begin position="1"/>
        <end position="22"/>
    </location>
</feature>
<sequence>MSVLRILLISLMLWPLCGPAMARALTEDGSVTLSGFGTLGLLHNSTDEAEFIRDIGQPKGADEGWSARTDSLLGLQMGARLNDELDVVVQGISRYHDTGNFRPELSWAFLRYTPSPAVVLRAGRLGWDVYQLSDSRYVGYAYPWVRPPVDQFGSLQLSHIDGADVTFKHPIGSDMIRLKLYAGRSDSTIFLTDDLEADFDVDKVYGGHLDYETGPWRFRLGYTEVDADIHYAGAPADLIRQYLRIDPDPFFNDMLGIDNLKLYSLGLTYDSGPYQWQAMVNRSHTVGDSDVDSGFVSFGYRVGQWLPFAMFSIVDTSTPGGEDQNAFGQRTYSLGARYDVTPGIALKAQVDRIHVDQPGFLWRNQDQDWGDSWATMFSLGLDFVF</sequence>
<dbReference type="SUPFAM" id="SSF56935">
    <property type="entry name" value="Porins"/>
    <property type="match status" value="1"/>
</dbReference>
<keyword evidence="1" id="KW-0732">Signal</keyword>
<comment type="caution">
    <text evidence="3">The sequence shown here is derived from an EMBL/GenBank/DDBJ whole genome shotgun (WGS) entry which is preliminary data.</text>
</comment>
<evidence type="ECO:0000313" key="3">
    <source>
        <dbReference type="EMBL" id="GHB17499.1"/>
    </source>
</evidence>
<name>A0ABQ3DV93_9GAMM</name>
<gene>
    <name evidence="3" type="ORF">GCM10009038_15360</name>
</gene>
<feature type="chain" id="PRO_5046301151" description="Porin domain-containing protein" evidence="1">
    <location>
        <begin position="23"/>
        <end position="385"/>
    </location>
</feature>
<accession>A0ABQ3DV93</accession>
<dbReference type="Proteomes" id="UP000646745">
    <property type="component" value="Unassembled WGS sequence"/>
</dbReference>
<dbReference type="InterPro" id="IPR033900">
    <property type="entry name" value="Gram_neg_porin_domain"/>
</dbReference>
<protein>
    <recommendedName>
        <fullName evidence="2">Porin domain-containing protein</fullName>
    </recommendedName>
</protein>
<dbReference type="InterPro" id="IPR023614">
    <property type="entry name" value="Porin_dom_sf"/>
</dbReference>
<dbReference type="RefSeq" id="WP_189444082.1">
    <property type="nucleotide sequence ID" value="NZ_BMZI01000003.1"/>
</dbReference>
<evidence type="ECO:0000313" key="4">
    <source>
        <dbReference type="Proteomes" id="UP000646745"/>
    </source>
</evidence>
<evidence type="ECO:0000256" key="1">
    <source>
        <dbReference type="SAM" id="SignalP"/>
    </source>
</evidence>